<keyword evidence="4" id="KW-1185">Reference proteome</keyword>
<evidence type="ECO:0000313" key="4">
    <source>
        <dbReference type="Proteomes" id="UP000050795"/>
    </source>
</evidence>
<dbReference type="Pfam" id="PF00128">
    <property type="entry name" value="Alpha-amylase"/>
    <property type="match status" value="1"/>
</dbReference>
<dbReference type="GO" id="GO:0015180">
    <property type="term" value="F:L-alanine transmembrane transporter activity"/>
    <property type="evidence" value="ECO:0007669"/>
    <property type="project" value="TreeGrafter"/>
</dbReference>
<dbReference type="WBParaSite" id="TREG1_73260.1">
    <property type="protein sequence ID" value="TREG1_73260.1"/>
    <property type="gene ID" value="TREG1_73260"/>
</dbReference>
<dbReference type="GO" id="GO:0015823">
    <property type="term" value="P:phenylalanine transport"/>
    <property type="evidence" value="ECO:0007669"/>
    <property type="project" value="TreeGrafter"/>
</dbReference>
<dbReference type="Proteomes" id="UP000050795">
    <property type="component" value="Unassembled WGS sequence"/>
</dbReference>
<dbReference type="InterPro" id="IPR042280">
    <property type="entry name" value="SLC3A2"/>
</dbReference>
<evidence type="ECO:0000313" key="5">
    <source>
        <dbReference type="WBParaSite" id="TREG1_73260.1"/>
    </source>
</evidence>
<evidence type="ECO:0000256" key="2">
    <source>
        <dbReference type="SAM" id="Phobius"/>
    </source>
</evidence>
<dbReference type="SUPFAM" id="SSF51445">
    <property type="entry name" value="(Trans)glycosidases"/>
    <property type="match status" value="1"/>
</dbReference>
<proteinExistence type="predicted"/>
<dbReference type="Pfam" id="PF16028">
    <property type="entry name" value="SLC3A2_N"/>
    <property type="match status" value="1"/>
</dbReference>
<keyword evidence="2" id="KW-0812">Transmembrane</keyword>
<dbReference type="InterPro" id="IPR017853">
    <property type="entry name" value="GH"/>
</dbReference>
<dbReference type="InterPro" id="IPR006047">
    <property type="entry name" value="GH13_cat_dom"/>
</dbReference>
<feature type="region of interest" description="Disordered" evidence="1">
    <location>
        <begin position="1"/>
        <end position="31"/>
    </location>
</feature>
<dbReference type="GO" id="GO:0016324">
    <property type="term" value="C:apical plasma membrane"/>
    <property type="evidence" value="ECO:0007669"/>
    <property type="project" value="TreeGrafter"/>
</dbReference>
<evidence type="ECO:0000259" key="3">
    <source>
        <dbReference type="SMART" id="SM00642"/>
    </source>
</evidence>
<dbReference type="PANTHER" id="PTHR46673:SF1">
    <property type="entry name" value="4F2 CELL-SURFACE ANTIGEN HEAVY CHAIN"/>
    <property type="match status" value="1"/>
</dbReference>
<evidence type="ECO:0000256" key="1">
    <source>
        <dbReference type="SAM" id="MobiDB-lite"/>
    </source>
</evidence>
<protein>
    <recommendedName>
        <fullName evidence="3">Glycosyl hydrolase family 13 catalytic domain-containing protein</fullName>
    </recommendedName>
</protein>
<name>A0AA85K2G2_TRIRE</name>
<feature type="transmembrane region" description="Helical" evidence="2">
    <location>
        <begin position="61"/>
        <end position="84"/>
    </location>
</feature>
<feature type="domain" description="Glycosyl hydrolase family 13 catalytic" evidence="3">
    <location>
        <begin position="107"/>
        <end position="488"/>
    </location>
</feature>
<dbReference type="GO" id="GO:0016323">
    <property type="term" value="C:basolateral plasma membrane"/>
    <property type="evidence" value="ECO:0007669"/>
    <property type="project" value="TreeGrafter"/>
</dbReference>
<keyword evidence="2" id="KW-0472">Membrane</keyword>
<dbReference type="InterPro" id="IPR031984">
    <property type="entry name" value="SLC3A2_N"/>
</dbReference>
<dbReference type="Gene3D" id="3.20.20.80">
    <property type="entry name" value="Glycosidases"/>
    <property type="match status" value="2"/>
</dbReference>
<reference evidence="4" key="1">
    <citation type="submission" date="2022-06" db="EMBL/GenBank/DDBJ databases">
        <authorList>
            <person name="Berger JAMES D."/>
            <person name="Berger JAMES D."/>
        </authorList>
    </citation>
    <scope>NUCLEOTIDE SEQUENCE [LARGE SCALE GENOMIC DNA]</scope>
</reference>
<dbReference type="AlphaFoldDB" id="A0AA85K2G2"/>
<dbReference type="SMART" id="SM00642">
    <property type="entry name" value="Aamy"/>
    <property type="match status" value="1"/>
</dbReference>
<keyword evidence="2" id="KW-1133">Transmembrane helix</keyword>
<dbReference type="GO" id="GO:0015190">
    <property type="term" value="F:L-leucine transmembrane transporter activity"/>
    <property type="evidence" value="ECO:0007669"/>
    <property type="project" value="TreeGrafter"/>
</dbReference>
<accession>A0AA85K2G2</accession>
<dbReference type="GO" id="GO:0015173">
    <property type="term" value="F:aromatic amino acid transmembrane transporter activity"/>
    <property type="evidence" value="ECO:0007669"/>
    <property type="project" value="TreeGrafter"/>
</dbReference>
<dbReference type="GO" id="GO:0005975">
    <property type="term" value="P:carbohydrate metabolic process"/>
    <property type="evidence" value="ECO:0007669"/>
    <property type="project" value="InterPro"/>
</dbReference>
<organism evidence="4 5">
    <name type="scientific">Trichobilharzia regenti</name>
    <name type="common">Nasal bird schistosome</name>
    <dbReference type="NCBI Taxonomy" id="157069"/>
    <lineage>
        <taxon>Eukaryota</taxon>
        <taxon>Metazoa</taxon>
        <taxon>Spiralia</taxon>
        <taxon>Lophotrochozoa</taxon>
        <taxon>Platyhelminthes</taxon>
        <taxon>Trematoda</taxon>
        <taxon>Digenea</taxon>
        <taxon>Strigeidida</taxon>
        <taxon>Schistosomatoidea</taxon>
        <taxon>Schistosomatidae</taxon>
        <taxon>Trichobilharzia</taxon>
    </lineage>
</organism>
<reference evidence="5" key="2">
    <citation type="submission" date="2023-11" db="UniProtKB">
        <authorList>
            <consortium name="WormBaseParasite"/>
        </authorList>
    </citation>
    <scope>IDENTIFICATION</scope>
</reference>
<dbReference type="GO" id="GO:1904273">
    <property type="term" value="P:L-alanine import across plasma membrane"/>
    <property type="evidence" value="ECO:0007669"/>
    <property type="project" value="TreeGrafter"/>
</dbReference>
<feature type="compositionally biased region" description="Polar residues" evidence="1">
    <location>
        <begin position="21"/>
        <end position="31"/>
    </location>
</feature>
<sequence length="558" mass="62146">MSLSGTNGRVPCDEEVGFLPSKNNSDTNESNKASMDTYRLLTREDLLQLDSKEPMWRRLRWGLFILFWIVWVGLLLAAILIIVFTPKCPPRPNLPFWRSSIGYWVDPFAFRDSSDDKIGDFKGLVDRLDYIKNALGAGFVVVTSMFSGYYSNDEKILGLVNDFYTPDTAAGSIEDFRYFVKSCHRSGVYVVLTMDFNSVSTKHSWAKNASLLEPYKTGKFSRLGEDAKTTISGSDYYSVFGANVVDLNLRESGALDNVIDVTKFWLSEGIDGILLDNVAFYVENAENPSDSLVSSESQWFKSYPTSQIYTNESLEFVQKIRKVVDEVSQSSGKPKLLAVDAGNTGYGVGEGEDTAMKFLGTKESPGAHAVVSRQFVNQRGWKATPSKAELTSSDIVTYDKLKVDDRHSMILTAASPSDPRKDDVVSLASTLLLPGTSLLYYGSELNIELKSAEFAFDFYPFDRKSIFPTSSNDNVLLSHLAMPWDQSGIGFSAALYNSTSFTNYTKDFGIGETVEVGQCSEFPKKYFCLQVFCTLIFVFFPFLPPPTENPCPAKLSVL</sequence>
<dbReference type="PANTHER" id="PTHR46673">
    <property type="entry name" value="4F2 CELL-SURFACE ANTIGEN HEAVY CHAIN"/>
    <property type="match status" value="1"/>
</dbReference>
<dbReference type="GO" id="GO:1903801">
    <property type="term" value="P:L-leucine import across plasma membrane"/>
    <property type="evidence" value="ECO:0007669"/>
    <property type="project" value="TreeGrafter"/>
</dbReference>